<accession>A0A0C9V3U7</accession>
<dbReference type="EMBL" id="KN837136">
    <property type="protein sequence ID" value="KIJ41594.1"/>
    <property type="molecule type" value="Genomic_DNA"/>
</dbReference>
<evidence type="ECO:0000313" key="2">
    <source>
        <dbReference type="Proteomes" id="UP000054279"/>
    </source>
</evidence>
<sequence>MYIDGHERKDVIDYRQNVFLPFWHSIEPLMMKWNCDGTITLPVLSNFPHNKRIVWITHDESTFYAHDQRKLRWVHASEKAKPVRKGEGTSTMVSDFVSPDLGWLKSKDGLRESRVIFKAGKSRDGYFDCADLCQQIELAIELFETHFPGTAIAAFGFDNAPGHQKRADDALSARDRVGETKLDVAELLNLLGI</sequence>
<evidence type="ECO:0000313" key="1">
    <source>
        <dbReference type="EMBL" id="KIJ41594.1"/>
    </source>
</evidence>
<keyword evidence="2" id="KW-1185">Reference proteome</keyword>
<dbReference type="Proteomes" id="UP000054279">
    <property type="component" value="Unassembled WGS sequence"/>
</dbReference>
<dbReference type="AlphaFoldDB" id="A0A0C9V3U7"/>
<gene>
    <name evidence="1" type="ORF">M422DRAFT_255516</name>
</gene>
<reference evidence="1 2" key="1">
    <citation type="submission" date="2014-06" db="EMBL/GenBank/DDBJ databases">
        <title>Evolutionary Origins and Diversification of the Mycorrhizal Mutualists.</title>
        <authorList>
            <consortium name="DOE Joint Genome Institute"/>
            <consortium name="Mycorrhizal Genomics Consortium"/>
            <person name="Kohler A."/>
            <person name="Kuo A."/>
            <person name="Nagy L.G."/>
            <person name="Floudas D."/>
            <person name="Copeland A."/>
            <person name="Barry K.W."/>
            <person name="Cichocki N."/>
            <person name="Veneault-Fourrey C."/>
            <person name="LaButti K."/>
            <person name="Lindquist E.A."/>
            <person name="Lipzen A."/>
            <person name="Lundell T."/>
            <person name="Morin E."/>
            <person name="Murat C."/>
            <person name="Riley R."/>
            <person name="Ohm R."/>
            <person name="Sun H."/>
            <person name="Tunlid A."/>
            <person name="Henrissat B."/>
            <person name="Grigoriev I.V."/>
            <person name="Hibbett D.S."/>
            <person name="Martin F."/>
        </authorList>
    </citation>
    <scope>NUCLEOTIDE SEQUENCE [LARGE SCALE GENOMIC DNA]</scope>
    <source>
        <strain evidence="1 2">SS14</strain>
    </source>
</reference>
<dbReference type="OrthoDB" id="6511194at2759"/>
<organism evidence="1 2">
    <name type="scientific">Sphaerobolus stellatus (strain SS14)</name>
    <dbReference type="NCBI Taxonomy" id="990650"/>
    <lineage>
        <taxon>Eukaryota</taxon>
        <taxon>Fungi</taxon>
        <taxon>Dikarya</taxon>
        <taxon>Basidiomycota</taxon>
        <taxon>Agaricomycotina</taxon>
        <taxon>Agaricomycetes</taxon>
        <taxon>Phallomycetidae</taxon>
        <taxon>Geastrales</taxon>
        <taxon>Sphaerobolaceae</taxon>
        <taxon>Sphaerobolus</taxon>
    </lineage>
</organism>
<dbReference type="PANTHER" id="PTHR35871:SF1">
    <property type="entry name" value="CXC1-LIKE CYSTEINE CLUSTER ASSOCIATED WITH KDZ TRANSPOSASES DOMAIN-CONTAINING PROTEIN"/>
    <property type="match status" value="1"/>
</dbReference>
<protein>
    <submittedName>
        <fullName evidence="1">Uncharacterized protein</fullName>
    </submittedName>
</protein>
<proteinExistence type="predicted"/>
<dbReference type="HOGENOM" id="CLU_005726_2_3_1"/>
<name>A0A0C9V3U7_SPHS4</name>
<dbReference type="PANTHER" id="PTHR35871">
    <property type="entry name" value="EXPRESSED PROTEIN"/>
    <property type="match status" value="1"/>
</dbReference>